<sequence>GAADAIVDYTSGSGTSTLTFTYTVASGHTSPDLDYISTGALSLNSGTIEDTGGNSAVLTLPSPGTAGSLGSNKNIIIDTEASTITEVSSTKADGTYTVGEIIQITITFSESVDITGMPQLTLETGAADAIVDYTSGSGTSTLTFTYTVTSGHTSPDLDYISTGALSLNSGTIEDTGGNSAVLTLPIPGTAGSLGSNKNIIIDTEASTITEVSSTKSDGTYTVGEIIEITITFSESVDVTGTPQ</sequence>
<comment type="caution">
    <text evidence="1">The sequence shown here is derived from an EMBL/GenBank/DDBJ whole genome shotgun (WGS) entry which is preliminary data.</text>
</comment>
<protein>
    <recommendedName>
        <fullName evidence="2">Bacterial Ig-like domain-containing protein</fullName>
    </recommendedName>
</protein>
<name>X0XEV8_9ZZZZ</name>
<dbReference type="AlphaFoldDB" id="X0XEV8"/>
<evidence type="ECO:0000313" key="1">
    <source>
        <dbReference type="EMBL" id="GAG35198.1"/>
    </source>
</evidence>
<organism evidence="1">
    <name type="scientific">marine sediment metagenome</name>
    <dbReference type="NCBI Taxonomy" id="412755"/>
    <lineage>
        <taxon>unclassified sequences</taxon>
        <taxon>metagenomes</taxon>
        <taxon>ecological metagenomes</taxon>
    </lineage>
</organism>
<reference evidence="1" key="1">
    <citation type="journal article" date="2014" name="Front. Microbiol.">
        <title>High frequency of phylogenetically diverse reductive dehalogenase-homologous genes in deep subseafloor sedimentary metagenomes.</title>
        <authorList>
            <person name="Kawai M."/>
            <person name="Futagami T."/>
            <person name="Toyoda A."/>
            <person name="Takaki Y."/>
            <person name="Nishi S."/>
            <person name="Hori S."/>
            <person name="Arai W."/>
            <person name="Tsubouchi T."/>
            <person name="Morono Y."/>
            <person name="Uchiyama I."/>
            <person name="Ito T."/>
            <person name="Fujiyama A."/>
            <person name="Inagaki F."/>
            <person name="Takami H."/>
        </authorList>
    </citation>
    <scope>NUCLEOTIDE SEQUENCE</scope>
    <source>
        <strain evidence="1">Expedition CK06-06</strain>
    </source>
</reference>
<accession>X0XEV8</accession>
<proteinExistence type="predicted"/>
<dbReference type="EMBL" id="BARS01048313">
    <property type="protein sequence ID" value="GAG35198.1"/>
    <property type="molecule type" value="Genomic_DNA"/>
</dbReference>
<feature type="non-terminal residue" evidence="1">
    <location>
        <position position="243"/>
    </location>
</feature>
<feature type="non-terminal residue" evidence="1">
    <location>
        <position position="1"/>
    </location>
</feature>
<gene>
    <name evidence="1" type="ORF">S01H1_72440</name>
</gene>
<evidence type="ECO:0008006" key="2">
    <source>
        <dbReference type="Google" id="ProtNLM"/>
    </source>
</evidence>